<proteinExistence type="predicted"/>
<keyword evidence="1" id="KW-1133">Transmembrane helix</keyword>
<keyword evidence="3" id="KW-1185">Reference proteome</keyword>
<dbReference type="RefSeq" id="WP_243490599.1">
    <property type="nucleotide sequence ID" value="NZ_CP063361.1"/>
</dbReference>
<evidence type="ECO:0000256" key="1">
    <source>
        <dbReference type="SAM" id="Phobius"/>
    </source>
</evidence>
<gene>
    <name evidence="2" type="ORF">INH39_28855</name>
</gene>
<feature type="transmembrane region" description="Helical" evidence="1">
    <location>
        <begin position="65"/>
        <end position="85"/>
    </location>
</feature>
<keyword evidence="1" id="KW-0472">Membrane</keyword>
<keyword evidence="1" id="KW-0812">Transmembrane</keyword>
<dbReference type="EMBL" id="CP063361">
    <property type="protein sequence ID" value="UOD29372.1"/>
    <property type="molecule type" value="Genomic_DNA"/>
</dbReference>
<reference evidence="2 3" key="1">
    <citation type="submission" date="2020-10" db="EMBL/GenBank/DDBJ databases">
        <title>Genome analysis of Massilia species.</title>
        <authorList>
            <person name="Jung D.-H."/>
        </authorList>
    </citation>
    <scope>NUCLEOTIDE SEQUENCE [LARGE SCALE GENOMIC DNA]</scope>
    <source>
        <strain evidence="3">sipir</strain>
    </source>
</reference>
<name>A0ABY4A3P1_9BURK</name>
<evidence type="ECO:0000313" key="3">
    <source>
        <dbReference type="Proteomes" id="UP000831532"/>
    </source>
</evidence>
<dbReference type="Proteomes" id="UP000831532">
    <property type="component" value="Chromosome"/>
</dbReference>
<protein>
    <submittedName>
        <fullName evidence="2">Uncharacterized protein</fullName>
    </submittedName>
</protein>
<sequence length="196" mass="21109">MQNAAAQQSACCRAARKTLALQMDLMPGQFSSKNPYQGKRMRVEDERQCGKALPAAAARNDPATLAAYAVAVIAGFVTMTSAFALQPSSDVFVQLDNATGEMLSVCDADGTRCKPLAPGATAMNGYATGRPNVAFIGQWIPSYAVRVCGRVMPLQTLIAEPAISEDWNSLTFHLTMSRKNYERECGQMAPKRAARP</sequence>
<organism evidence="2 3">
    <name type="scientific">Massilia violaceinigra</name>
    <dbReference type="NCBI Taxonomy" id="2045208"/>
    <lineage>
        <taxon>Bacteria</taxon>
        <taxon>Pseudomonadati</taxon>
        <taxon>Pseudomonadota</taxon>
        <taxon>Betaproteobacteria</taxon>
        <taxon>Burkholderiales</taxon>
        <taxon>Oxalobacteraceae</taxon>
        <taxon>Telluria group</taxon>
        <taxon>Massilia</taxon>
    </lineage>
</organism>
<accession>A0ABY4A3P1</accession>
<evidence type="ECO:0000313" key="2">
    <source>
        <dbReference type="EMBL" id="UOD29372.1"/>
    </source>
</evidence>